<accession>A0A6C0CR43</accession>
<dbReference type="AlphaFoldDB" id="A0A6C0CR43"/>
<name>A0A6C0CR43_9ZZZZ</name>
<proteinExistence type="predicted"/>
<reference evidence="1" key="1">
    <citation type="journal article" date="2020" name="Nature">
        <title>Giant virus diversity and host interactions through global metagenomics.</title>
        <authorList>
            <person name="Schulz F."/>
            <person name="Roux S."/>
            <person name="Paez-Espino D."/>
            <person name="Jungbluth S."/>
            <person name="Walsh D.A."/>
            <person name="Denef V.J."/>
            <person name="McMahon K.D."/>
            <person name="Konstantinidis K.T."/>
            <person name="Eloe-Fadrosh E.A."/>
            <person name="Kyrpides N.C."/>
            <person name="Woyke T."/>
        </authorList>
    </citation>
    <scope>NUCLEOTIDE SEQUENCE</scope>
    <source>
        <strain evidence="1">GVMAG-M-3300021425-30</strain>
    </source>
</reference>
<dbReference type="EMBL" id="MN739471">
    <property type="protein sequence ID" value="QHT06612.1"/>
    <property type="molecule type" value="Genomic_DNA"/>
</dbReference>
<protein>
    <submittedName>
        <fullName evidence="1">Uncharacterized protein</fullName>
    </submittedName>
</protein>
<sequence>MGKSRTMTAGARLTSKVSTADDNYGDKKNGGASTVGVILPTNKALSARGVRTPYLIWNRGGMVMGGAGMLHVAAARRPGGFKLQWQ</sequence>
<organism evidence="1">
    <name type="scientific">viral metagenome</name>
    <dbReference type="NCBI Taxonomy" id="1070528"/>
    <lineage>
        <taxon>unclassified sequences</taxon>
        <taxon>metagenomes</taxon>
        <taxon>organismal metagenomes</taxon>
    </lineage>
</organism>
<evidence type="ECO:0000313" key="1">
    <source>
        <dbReference type="EMBL" id="QHT06612.1"/>
    </source>
</evidence>